<dbReference type="EMBL" id="CP001322">
    <property type="protein sequence ID" value="ACL03445.1"/>
    <property type="molecule type" value="Genomic_DNA"/>
</dbReference>
<dbReference type="InterPro" id="IPR008278">
    <property type="entry name" value="4-PPantetheinyl_Trfase_dom"/>
</dbReference>
<reference evidence="4 5" key="1">
    <citation type="journal article" date="2012" name="Environ. Microbiol.">
        <title>The genome sequence of Desulfatibacillum alkenivorans AK-01: a blueprint for anaerobic alkane oxidation.</title>
        <authorList>
            <person name="Callaghan A.V."/>
            <person name="Morris B.E."/>
            <person name="Pereira I.A."/>
            <person name="McInerney M.J."/>
            <person name="Austin R.N."/>
            <person name="Groves J.T."/>
            <person name="Kukor J.J."/>
            <person name="Suflita J.M."/>
            <person name="Young L.Y."/>
            <person name="Zylstra G.J."/>
            <person name="Wawrik B."/>
        </authorList>
    </citation>
    <scope>NUCLEOTIDE SEQUENCE [LARGE SCALE GENOMIC DNA]</scope>
    <source>
        <strain evidence="4 5">AK-01</strain>
    </source>
</reference>
<feature type="domain" description="4'-phosphopantetheinyl transferase" evidence="3">
    <location>
        <begin position="2"/>
        <end position="73"/>
    </location>
</feature>
<evidence type="ECO:0000256" key="2">
    <source>
        <dbReference type="SAM" id="MobiDB-lite"/>
    </source>
</evidence>
<proteinExistence type="predicted"/>
<dbReference type="AlphaFoldDB" id="B8FFP0"/>
<dbReference type="eggNOG" id="COG0736">
    <property type="taxonomic scope" value="Bacteria"/>
</dbReference>
<evidence type="ECO:0000313" key="4">
    <source>
        <dbReference type="EMBL" id="ACL03445.1"/>
    </source>
</evidence>
<dbReference type="KEGG" id="dal:Dalk_1748"/>
<gene>
    <name evidence="4" type="ordered locus">Dalk_1748</name>
</gene>
<keyword evidence="5" id="KW-1185">Reference proteome</keyword>
<dbReference type="HOGENOM" id="CLU_622183_0_0_7"/>
<dbReference type="Proteomes" id="UP000000739">
    <property type="component" value="Chromosome"/>
</dbReference>
<protein>
    <submittedName>
        <fullName evidence="4">4'-phosphopantetheinyl transferase</fullName>
    </submittedName>
</protein>
<organism evidence="4 5">
    <name type="scientific">Desulfatibacillum aliphaticivorans</name>
    <dbReference type="NCBI Taxonomy" id="218208"/>
    <lineage>
        <taxon>Bacteria</taxon>
        <taxon>Pseudomonadati</taxon>
        <taxon>Thermodesulfobacteriota</taxon>
        <taxon>Desulfobacteria</taxon>
        <taxon>Desulfobacterales</taxon>
        <taxon>Desulfatibacillaceae</taxon>
        <taxon>Desulfatibacillum</taxon>
    </lineage>
</organism>
<feature type="region of interest" description="Disordered" evidence="2">
    <location>
        <begin position="129"/>
        <end position="212"/>
    </location>
</feature>
<dbReference type="GO" id="GO:0008897">
    <property type="term" value="F:holo-[acyl-carrier-protein] synthase activity"/>
    <property type="evidence" value="ECO:0007669"/>
    <property type="project" value="InterPro"/>
</dbReference>
<dbReference type="Pfam" id="PF01648">
    <property type="entry name" value="ACPS"/>
    <property type="match status" value="1"/>
</dbReference>
<sequence>MGIGNDIVDLLAPEAGNKHLDQRYAGRAFTTRELDAIQNSPKPGPLFWAIWACKEAAYKAFGQDYSGLSSWPKKYDVALRTDGDKGEGRVKTPGGEVFVLVEFCDRFVHAVAATDKDDLDRVNFGVAECKPDDGKSRTRSHAKHGNEKKFPSGLKSISVFAQEKRNAGLRNPSYGQPKGIVGWGEPRETQQGNSDNPPITQGPPQKNCRGRVPLPSIRHQCFQQPRTLDGANAPSPLTGEGRGGGDEEINRYGLKPPVAPSSPRTRGSSVLFASGHGNSFNEDAPPHPVLPPPGGKGRRPDGFGSDVPLRREIAPASHDDAAENAEGNGCAAQAVRTGMHSHAKHGNERPGGFFESGDCKNASALVRRLAVRHLSCLYNLDYSALQIVRKKQDGKLGPPLVQYGDQRLPVSLSLSHDGSYVAWAFLTNQNQRPCNTANPD</sequence>
<dbReference type="RefSeq" id="WP_012610879.1">
    <property type="nucleotide sequence ID" value="NC_011768.1"/>
</dbReference>
<evidence type="ECO:0000259" key="3">
    <source>
        <dbReference type="Pfam" id="PF01648"/>
    </source>
</evidence>
<feature type="compositionally biased region" description="Polar residues" evidence="2">
    <location>
        <begin position="189"/>
        <end position="204"/>
    </location>
</feature>
<dbReference type="Gene3D" id="3.90.470.20">
    <property type="entry name" value="4'-phosphopantetheinyl transferase domain"/>
    <property type="match status" value="1"/>
</dbReference>
<accession>B8FFP0</accession>
<name>B8FFP0_DESAL</name>
<dbReference type="InterPro" id="IPR037143">
    <property type="entry name" value="4-PPantetheinyl_Trfase_dom_sf"/>
</dbReference>
<evidence type="ECO:0000256" key="1">
    <source>
        <dbReference type="ARBA" id="ARBA00022679"/>
    </source>
</evidence>
<dbReference type="SUPFAM" id="SSF56214">
    <property type="entry name" value="4'-phosphopantetheinyl transferase"/>
    <property type="match status" value="1"/>
</dbReference>
<keyword evidence="1 4" id="KW-0808">Transferase</keyword>
<dbReference type="GO" id="GO:0000287">
    <property type="term" value="F:magnesium ion binding"/>
    <property type="evidence" value="ECO:0007669"/>
    <property type="project" value="InterPro"/>
</dbReference>
<feature type="region of interest" description="Disordered" evidence="2">
    <location>
        <begin position="224"/>
        <end position="308"/>
    </location>
</feature>
<evidence type="ECO:0000313" key="5">
    <source>
        <dbReference type="Proteomes" id="UP000000739"/>
    </source>
</evidence>